<protein>
    <submittedName>
        <fullName evidence="1">Uncharacterized protein</fullName>
    </submittedName>
</protein>
<name>A0A344ULJ0_9NEIS</name>
<gene>
    <name evidence="1" type="ORF">DK843_18645</name>
</gene>
<evidence type="ECO:0000313" key="2">
    <source>
        <dbReference type="Proteomes" id="UP000252038"/>
    </source>
</evidence>
<dbReference type="Proteomes" id="UP000252038">
    <property type="component" value="Chromosome"/>
</dbReference>
<evidence type="ECO:0000313" key="1">
    <source>
        <dbReference type="EMBL" id="AXE36138.1"/>
    </source>
</evidence>
<proteinExistence type="predicted"/>
<sequence length="123" mass="13463">MTDKIIIIKSNGEPTTAMDQPQAEEYLGNPKLITRNRLANLKQALNDVTSGKGKATGTYRFNGHPVLHASSGNGEKSVSLFFYDENGDHYIIAMGEHVSSTSYRLSDYGQPDGPFRENATIAL</sequence>
<dbReference type="AlphaFoldDB" id="A0A344ULJ0"/>
<dbReference type="KEGG" id="chrb:DK843_18645"/>
<organism evidence="1 2">
    <name type="scientific">Chromobacterium phragmitis</name>
    <dbReference type="NCBI Taxonomy" id="2202141"/>
    <lineage>
        <taxon>Bacteria</taxon>
        <taxon>Pseudomonadati</taxon>
        <taxon>Pseudomonadota</taxon>
        <taxon>Betaproteobacteria</taxon>
        <taxon>Neisseriales</taxon>
        <taxon>Chromobacteriaceae</taxon>
        <taxon>Chromobacterium</taxon>
    </lineage>
</organism>
<dbReference type="RefSeq" id="WP_114073999.1">
    <property type="nucleotide sequence ID" value="NZ_CP029554.1"/>
</dbReference>
<dbReference type="EMBL" id="CP029554">
    <property type="protein sequence ID" value="AXE36138.1"/>
    <property type="molecule type" value="Genomic_DNA"/>
</dbReference>
<accession>A0A344ULJ0</accession>
<reference evidence="1 2" key="1">
    <citation type="submission" date="2018-05" db="EMBL/GenBank/DDBJ databases">
        <title>Genome sequencing, assembly and analysis of the novel insecticidal bacterium, Chromobacterium phragmitis.</title>
        <authorList>
            <person name="Sparks M.E."/>
            <person name="Blackburn M.B."/>
            <person name="Gundersen-Rindal D.E."/>
        </authorList>
    </citation>
    <scope>NUCLEOTIDE SEQUENCE [LARGE SCALE GENOMIC DNA]</scope>
    <source>
        <strain evidence="1">IIBBL 274-1</strain>
    </source>
</reference>